<dbReference type="Pfam" id="PF08282">
    <property type="entry name" value="Hydrolase_3"/>
    <property type="match status" value="1"/>
</dbReference>
<dbReference type="InterPro" id="IPR006379">
    <property type="entry name" value="HAD-SF_hydro_IIB"/>
</dbReference>
<keyword evidence="1" id="KW-0378">Hydrolase</keyword>
<dbReference type="InterPro" id="IPR023214">
    <property type="entry name" value="HAD_sf"/>
</dbReference>
<keyword evidence="2" id="KW-1185">Reference proteome</keyword>
<comment type="caution">
    <text evidence="1">The sequence shown here is derived from an EMBL/GenBank/DDBJ whole genome shotgun (WGS) entry which is preliminary data.</text>
</comment>
<sequence length="280" mass="29832">MRVIASDIDGTLLRDFRPIAERVLRAVRACRDEGVEFIAVTGRPIRWLEPIRRQIPDLGTVICANGAVVYDCREDSVLEVHAIDPEDAAETIATLRRVWPGMLFGLETLEGLFVEPGFRTRSPAQAVPGPLSPVLAQRPTVLKILCRAEGWAADDLLGAARLSLRGIAQPSHSGSRSGLLEIAATGLSKAVTLARHCERLGVGPADVVAFGDMPNDLEMLSWAGRGYAMADGHPEAVAAADFTAPAVDEDGVAVVLEELLALHRGGGASPGRALPDRATR</sequence>
<dbReference type="SUPFAM" id="SSF56784">
    <property type="entry name" value="HAD-like"/>
    <property type="match status" value="1"/>
</dbReference>
<dbReference type="GO" id="GO:0005829">
    <property type="term" value="C:cytosol"/>
    <property type="evidence" value="ECO:0007669"/>
    <property type="project" value="TreeGrafter"/>
</dbReference>
<dbReference type="EMBL" id="BMFY01000005">
    <property type="protein sequence ID" value="GGA12357.1"/>
    <property type="molecule type" value="Genomic_DNA"/>
</dbReference>
<protein>
    <submittedName>
        <fullName evidence="1">Hydrolase</fullName>
    </submittedName>
</protein>
<dbReference type="Gene3D" id="3.40.50.1000">
    <property type="entry name" value="HAD superfamily/HAD-like"/>
    <property type="match status" value="1"/>
</dbReference>
<dbReference type="RefSeq" id="WP_188550221.1">
    <property type="nucleotide sequence ID" value="NZ_BMFY01000005.1"/>
</dbReference>
<name>A0A8J2TXC9_9MICO</name>
<dbReference type="AlphaFoldDB" id="A0A8J2TXC9"/>
<dbReference type="PANTHER" id="PTHR10000">
    <property type="entry name" value="PHOSPHOSERINE PHOSPHATASE"/>
    <property type="match status" value="1"/>
</dbReference>
<evidence type="ECO:0000313" key="1">
    <source>
        <dbReference type="EMBL" id="GGA12357.1"/>
    </source>
</evidence>
<evidence type="ECO:0000313" key="2">
    <source>
        <dbReference type="Proteomes" id="UP000616114"/>
    </source>
</evidence>
<dbReference type="GO" id="GO:0000287">
    <property type="term" value="F:magnesium ion binding"/>
    <property type="evidence" value="ECO:0007669"/>
    <property type="project" value="TreeGrafter"/>
</dbReference>
<dbReference type="GO" id="GO:0016791">
    <property type="term" value="F:phosphatase activity"/>
    <property type="evidence" value="ECO:0007669"/>
    <property type="project" value="TreeGrafter"/>
</dbReference>
<dbReference type="InterPro" id="IPR036412">
    <property type="entry name" value="HAD-like_sf"/>
</dbReference>
<organism evidence="1 2">
    <name type="scientific">Sediminivirga luteola</name>
    <dbReference type="NCBI Taxonomy" id="1774748"/>
    <lineage>
        <taxon>Bacteria</taxon>
        <taxon>Bacillati</taxon>
        <taxon>Actinomycetota</taxon>
        <taxon>Actinomycetes</taxon>
        <taxon>Micrococcales</taxon>
        <taxon>Brevibacteriaceae</taxon>
        <taxon>Sediminivirga</taxon>
    </lineage>
</organism>
<dbReference type="Proteomes" id="UP000616114">
    <property type="component" value="Unassembled WGS sequence"/>
</dbReference>
<dbReference type="PANTHER" id="PTHR10000:SF8">
    <property type="entry name" value="HAD SUPERFAMILY HYDROLASE-LIKE, TYPE 3"/>
    <property type="match status" value="1"/>
</dbReference>
<accession>A0A8J2TXC9</accession>
<reference evidence="1" key="2">
    <citation type="submission" date="2020-09" db="EMBL/GenBank/DDBJ databases">
        <authorList>
            <person name="Sun Q."/>
            <person name="Zhou Y."/>
        </authorList>
    </citation>
    <scope>NUCLEOTIDE SEQUENCE</scope>
    <source>
        <strain evidence="1">CGMCC 1.12785</strain>
    </source>
</reference>
<proteinExistence type="predicted"/>
<dbReference type="Gene3D" id="3.30.1240.10">
    <property type="match status" value="1"/>
</dbReference>
<reference evidence="1" key="1">
    <citation type="journal article" date="2014" name="Int. J. Syst. Evol. Microbiol.">
        <title>Complete genome sequence of Corynebacterium casei LMG S-19264T (=DSM 44701T), isolated from a smear-ripened cheese.</title>
        <authorList>
            <consortium name="US DOE Joint Genome Institute (JGI-PGF)"/>
            <person name="Walter F."/>
            <person name="Albersmeier A."/>
            <person name="Kalinowski J."/>
            <person name="Ruckert C."/>
        </authorList>
    </citation>
    <scope>NUCLEOTIDE SEQUENCE</scope>
    <source>
        <strain evidence="1">CGMCC 1.12785</strain>
    </source>
</reference>
<dbReference type="NCBIfam" id="TIGR01484">
    <property type="entry name" value="HAD-SF-IIB"/>
    <property type="match status" value="1"/>
</dbReference>
<gene>
    <name evidence="1" type="ORF">GCM10011333_14000</name>
</gene>